<evidence type="ECO:0000313" key="6">
    <source>
        <dbReference type="EMBL" id="QGY46959.1"/>
    </source>
</evidence>
<reference evidence="6 7" key="1">
    <citation type="submission" date="2019-11" db="EMBL/GenBank/DDBJ databases">
        <authorList>
            <person name="Zheng R.K."/>
            <person name="Sun C.M."/>
        </authorList>
    </citation>
    <scope>NUCLEOTIDE SEQUENCE [LARGE SCALE GENOMIC DNA]</scope>
    <source>
        <strain evidence="6 7">WC007</strain>
    </source>
</reference>
<protein>
    <submittedName>
        <fullName evidence="6">FAD-dependent oxidoreductase</fullName>
    </submittedName>
</protein>
<dbReference type="InterPro" id="IPR011042">
    <property type="entry name" value="6-blade_b-propeller_TolB-like"/>
</dbReference>
<keyword evidence="5" id="KW-0411">Iron-sulfur</keyword>
<dbReference type="EMBL" id="CP046401">
    <property type="protein sequence ID" value="QGY46959.1"/>
    <property type="molecule type" value="Genomic_DNA"/>
</dbReference>
<dbReference type="KEGG" id="mcos:GM418_25850"/>
<dbReference type="GO" id="GO:0051539">
    <property type="term" value="F:4 iron, 4 sulfur cluster binding"/>
    <property type="evidence" value="ECO:0007669"/>
    <property type="project" value="UniProtKB-KW"/>
</dbReference>
<keyword evidence="3" id="KW-0560">Oxidoreductase</keyword>
<evidence type="ECO:0000313" key="7">
    <source>
        <dbReference type="Proteomes" id="UP000428260"/>
    </source>
</evidence>
<keyword evidence="4" id="KW-0408">Iron</keyword>
<dbReference type="InterPro" id="IPR039650">
    <property type="entry name" value="HdrA-like"/>
</dbReference>
<dbReference type="Gene3D" id="3.50.50.60">
    <property type="entry name" value="FAD/NAD(P)-binding domain"/>
    <property type="match status" value="1"/>
</dbReference>
<dbReference type="InterPro" id="IPR036188">
    <property type="entry name" value="FAD/NAD-bd_sf"/>
</dbReference>
<keyword evidence="1" id="KW-0004">4Fe-4S</keyword>
<evidence type="ECO:0000256" key="5">
    <source>
        <dbReference type="ARBA" id="ARBA00023014"/>
    </source>
</evidence>
<proteinExistence type="predicted"/>
<keyword evidence="2" id="KW-0479">Metal-binding</keyword>
<evidence type="ECO:0000256" key="4">
    <source>
        <dbReference type="ARBA" id="ARBA00023004"/>
    </source>
</evidence>
<dbReference type="Gene3D" id="2.120.10.30">
    <property type="entry name" value="TolB, C-terminal domain"/>
    <property type="match status" value="1"/>
</dbReference>
<dbReference type="AlphaFoldDB" id="A0A6I6K054"/>
<evidence type="ECO:0000256" key="1">
    <source>
        <dbReference type="ARBA" id="ARBA00022485"/>
    </source>
</evidence>
<gene>
    <name evidence="6" type="ORF">GM418_25850</name>
</gene>
<sequence>MKLFIRILLLLVLPFFSFGKSAGRNNDFIKYTTEVCIIGAGSSGIGAALAASRAGAKVVLIEKQNKVGGTSTQAYVNSWEPGPGCSYAQELFNRLSKVPNAVGLGRQVHAYQKDEPYGIFLTDTNLNYNYSLRRSDLKVNTQCSNVAFDVDTFDKTVRQMLDETGNCQLMLNTALTNAITENSQVTSIEAISNTGERYIVSAKVFIDCTGGAFLCRDIGCEMMLGEEPQSRFGEPSAPEHGTHSLNALSLCYQIKPSKGLKEESRGTPDDVKYNVVAHTTGPVGEQQKITVNPLGIIEGDLFLKQERDSVYSYGCKQVDKHWAKLCTYPHFKDYEFDSYAPMLGIRESYRTVCEYVLTQHDLLAGISGQYHPDIVTVADHPMDIHGKTSNLKILKEAYGVPYRCLVPIGWDNVLIACRGAGFSHIAASSCRLSRTMMSLGHAAGFAAWLCVNLDRPVWDIPVERVQAEMNLKLRPKEILDADPLPVNQTIGEIEYSFLCSDNGNDSIYQISTTGKIEWSYPASNCQDIWNLPNGNVLFTYHHGENGSGGVMEVTKQKRVVFNFETEGEVHTCQRLDNGNTLIGINRDASLVEVDNEGNVRKKIQLKTDKRGHDAIRMARQLKNGNYLVCQEGDNLLAEYNKNGKLLRTFNSPGKCFEAVRLDNGNTLISDGSACSVRELDKKGKVVWQISQKDFPEIKMNWLAGIDVLPNGNVLVCNWLGHGKSGRGIPVFEISKDKKIVMYYTDNMRTKSISNICAMRDK</sequence>
<dbReference type="Proteomes" id="UP000428260">
    <property type="component" value="Chromosome"/>
</dbReference>
<dbReference type="SUPFAM" id="SSF51905">
    <property type="entry name" value="FAD/NAD(P)-binding domain"/>
    <property type="match status" value="1"/>
</dbReference>
<dbReference type="SUPFAM" id="SSF101898">
    <property type="entry name" value="NHL repeat"/>
    <property type="match status" value="1"/>
</dbReference>
<keyword evidence="7" id="KW-1185">Reference proteome</keyword>
<dbReference type="PANTHER" id="PTHR43498">
    <property type="entry name" value="FERREDOXIN:COB-COM HETERODISULFIDE REDUCTASE SUBUNIT A"/>
    <property type="match status" value="1"/>
</dbReference>
<name>A0A6I6K054_9BACT</name>
<accession>A0A6I6K054</accession>
<evidence type="ECO:0000256" key="2">
    <source>
        <dbReference type="ARBA" id="ARBA00022723"/>
    </source>
</evidence>
<dbReference type="GO" id="GO:0046872">
    <property type="term" value="F:metal ion binding"/>
    <property type="evidence" value="ECO:0007669"/>
    <property type="project" value="UniProtKB-KW"/>
</dbReference>
<dbReference type="RefSeq" id="WP_158870356.1">
    <property type="nucleotide sequence ID" value="NZ_CP046401.1"/>
</dbReference>
<dbReference type="Pfam" id="PF12831">
    <property type="entry name" value="FAD_oxidored"/>
    <property type="match status" value="1"/>
</dbReference>
<dbReference type="GO" id="GO:0016491">
    <property type="term" value="F:oxidoreductase activity"/>
    <property type="evidence" value="ECO:0007669"/>
    <property type="project" value="UniProtKB-KW"/>
</dbReference>
<evidence type="ECO:0000256" key="3">
    <source>
        <dbReference type="ARBA" id="ARBA00023002"/>
    </source>
</evidence>
<organism evidence="6 7">
    <name type="scientific">Maribellus comscasis</name>
    <dbReference type="NCBI Taxonomy" id="2681766"/>
    <lineage>
        <taxon>Bacteria</taxon>
        <taxon>Pseudomonadati</taxon>
        <taxon>Bacteroidota</taxon>
        <taxon>Bacteroidia</taxon>
        <taxon>Marinilabiliales</taxon>
        <taxon>Prolixibacteraceae</taxon>
        <taxon>Maribellus</taxon>
    </lineage>
</organism>
<dbReference type="PANTHER" id="PTHR43498:SF1">
    <property type="entry name" value="COB--COM HETERODISULFIDE REDUCTASE IRON-SULFUR SUBUNIT A"/>
    <property type="match status" value="1"/>
</dbReference>